<gene>
    <name evidence="11" type="primary">hisC2_2</name>
    <name evidence="9" type="synonym">hisC</name>
    <name evidence="11" type="ORF">EUAN_13220</name>
</gene>
<dbReference type="GO" id="GO:0000105">
    <property type="term" value="P:L-histidine biosynthetic process"/>
    <property type="evidence" value="ECO:0007669"/>
    <property type="project" value="UniProtKB-UniRule"/>
</dbReference>
<dbReference type="HAMAP" id="MF_01023">
    <property type="entry name" value="HisC_aminotrans_2"/>
    <property type="match status" value="1"/>
</dbReference>
<organism evidence="11 12">
    <name type="scientific">Andreesenia angusta</name>
    <dbReference type="NCBI Taxonomy" id="39480"/>
    <lineage>
        <taxon>Bacteria</taxon>
        <taxon>Bacillati</taxon>
        <taxon>Bacillota</taxon>
        <taxon>Tissierellia</taxon>
        <taxon>Tissierellales</taxon>
        <taxon>Gottschalkiaceae</taxon>
        <taxon>Andreesenia</taxon>
    </lineage>
</organism>
<comment type="similarity">
    <text evidence="2 9">Belongs to the class-II pyridoxal-phosphate-dependent aminotransferase family. Histidinol-phosphate aminotransferase subfamily.</text>
</comment>
<dbReference type="GO" id="GO:0004400">
    <property type="term" value="F:histidinol-phosphate transaminase activity"/>
    <property type="evidence" value="ECO:0007669"/>
    <property type="project" value="UniProtKB-UniRule"/>
</dbReference>
<comment type="subunit">
    <text evidence="3 9">Homodimer.</text>
</comment>
<dbReference type="CDD" id="cd00609">
    <property type="entry name" value="AAT_like"/>
    <property type="match status" value="1"/>
</dbReference>
<dbReference type="Proteomes" id="UP000180254">
    <property type="component" value="Unassembled WGS sequence"/>
</dbReference>
<dbReference type="GO" id="GO:0030170">
    <property type="term" value="F:pyridoxal phosphate binding"/>
    <property type="evidence" value="ECO:0007669"/>
    <property type="project" value="InterPro"/>
</dbReference>
<evidence type="ECO:0000256" key="3">
    <source>
        <dbReference type="ARBA" id="ARBA00011738"/>
    </source>
</evidence>
<protein>
    <recommendedName>
        <fullName evidence="9">Histidinol-phosphate aminotransferase</fullName>
        <ecNumber evidence="9">2.6.1.9</ecNumber>
    </recommendedName>
    <alternativeName>
        <fullName evidence="9">Imidazole acetol-phosphate transaminase</fullName>
    </alternativeName>
</protein>
<evidence type="ECO:0000256" key="6">
    <source>
        <dbReference type="ARBA" id="ARBA00022679"/>
    </source>
</evidence>
<dbReference type="InterPro" id="IPR015422">
    <property type="entry name" value="PyrdxlP-dep_Trfase_small"/>
</dbReference>
<accession>A0A1S1V6T8</accession>
<dbReference type="PANTHER" id="PTHR42885:SF2">
    <property type="entry name" value="HISTIDINOL-PHOSPHATE AMINOTRANSFERASE"/>
    <property type="match status" value="1"/>
</dbReference>
<comment type="pathway">
    <text evidence="9">Amino-acid biosynthesis; L-histidine biosynthesis; L-histidine from 5-phospho-alpha-D-ribose 1-diphosphate: step 7/9.</text>
</comment>
<evidence type="ECO:0000256" key="1">
    <source>
        <dbReference type="ARBA" id="ARBA00001933"/>
    </source>
</evidence>
<comment type="catalytic activity">
    <reaction evidence="9">
        <text>L-histidinol phosphate + 2-oxoglutarate = 3-(imidazol-4-yl)-2-oxopropyl phosphate + L-glutamate</text>
        <dbReference type="Rhea" id="RHEA:23744"/>
        <dbReference type="ChEBI" id="CHEBI:16810"/>
        <dbReference type="ChEBI" id="CHEBI:29985"/>
        <dbReference type="ChEBI" id="CHEBI:57766"/>
        <dbReference type="ChEBI" id="CHEBI:57980"/>
        <dbReference type="EC" id="2.6.1.9"/>
    </reaction>
</comment>
<evidence type="ECO:0000313" key="12">
    <source>
        <dbReference type="Proteomes" id="UP000180254"/>
    </source>
</evidence>
<dbReference type="PROSITE" id="PS00599">
    <property type="entry name" value="AA_TRANSFER_CLASS_2"/>
    <property type="match status" value="1"/>
</dbReference>
<proteinExistence type="inferred from homology"/>
<dbReference type="InterPro" id="IPR015424">
    <property type="entry name" value="PyrdxlP-dep_Trfase"/>
</dbReference>
<sequence length="350" mass="39610">MIEKYLKEEVKSLKPYVPHDYDYKYKMDANESPFNIEPEIMQSIVSRLLATDINRYPDTNSMKLRKSISEFIKVDYKNIVVGNGSDEMIHVLLNTFVGQDEVVVSHEPTFSMYGINTKVLGGRYMEIPTDEEFDIEIDKLIAVSNDFGAKVIILCNPNNPTGNLIPKDDILKVLDSTDSIVVVDEAYIEFGGESVVDMLSKYDRLIVLRTFSKAFGAAGIRTGYLLSSDEIVEKIAAVKPPYNLNSVSQIIASELMKNSDVIMENIKIIKAERDWLNAEMLKLSNIKVYKTGANFIMFKVKDAKAVFDRLLEDGIMIRYFSGGVLENHLRVSVGTREENEAFLKVLKEVI</sequence>
<keyword evidence="12" id="KW-1185">Reference proteome</keyword>
<feature type="domain" description="Aminotransferase class I/classII large" evidence="10">
    <location>
        <begin position="26"/>
        <end position="345"/>
    </location>
</feature>
<evidence type="ECO:0000256" key="4">
    <source>
        <dbReference type="ARBA" id="ARBA00022576"/>
    </source>
</evidence>
<evidence type="ECO:0000313" key="11">
    <source>
        <dbReference type="EMBL" id="OHW62252.1"/>
    </source>
</evidence>
<evidence type="ECO:0000256" key="8">
    <source>
        <dbReference type="ARBA" id="ARBA00023102"/>
    </source>
</evidence>
<evidence type="ECO:0000256" key="5">
    <source>
        <dbReference type="ARBA" id="ARBA00022605"/>
    </source>
</evidence>
<dbReference type="EMBL" id="MKIE01000004">
    <property type="protein sequence ID" value="OHW62252.1"/>
    <property type="molecule type" value="Genomic_DNA"/>
</dbReference>
<comment type="caution">
    <text evidence="11">The sequence shown here is derived from an EMBL/GenBank/DDBJ whole genome shotgun (WGS) entry which is preliminary data.</text>
</comment>
<dbReference type="UniPathway" id="UPA00031">
    <property type="reaction ID" value="UER00012"/>
</dbReference>
<evidence type="ECO:0000256" key="2">
    <source>
        <dbReference type="ARBA" id="ARBA00007970"/>
    </source>
</evidence>
<keyword evidence="4 9" id="KW-0032">Aminotransferase</keyword>
<evidence type="ECO:0000259" key="10">
    <source>
        <dbReference type="Pfam" id="PF00155"/>
    </source>
</evidence>
<dbReference type="InterPro" id="IPR001917">
    <property type="entry name" value="Aminotrans_II_pyridoxalP_BS"/>
</dbReference>
<dbReference type="RefSeq" id="WP_071062904.1">
    <property type="nucleotide sequence ID" value="NZ_MKIE01000004.1"/>
</dbReference>
<keyword evidence="7 9" id="KW-0663">Pyridoxal phosphate</keyword>
<dbReference type="InterPro" id="IPR005861">
    <property type="entry name" value="HisP_aminotrans"/>
</dbReference>
<comment type="cofactor">
    <cofactor evidence="1 9">
        <name>pyridoxal 5'-phosphate</name>
        <dbReference type="ChEBI" id="CHEBI:597326"/>
    </cofactor>
</comment>
<name>A0A1S1V6T8_9FIRM</name>
<dbReference type="Gene3D" id="3.40.640.10">
    <property type="entry name" value="Type I PLP-dependent aspartate aminotransferase-like (Major domain)"/>
    <property type="match status" value="1"/>
</dbReference>
<feature type="modified residue" description="N6-(pyridoxal phosphate)lysine" evidence="9">
    <location>
        <position position="213"/>
    </location>
</feature>
<dbReference type="EC" id="2.6.1.9" evidence="9"/>
<reference evidence="11 12" key="1">
    <citation type="submission" date="2016-09" db="EMBL/GenBank/DDBJ databases">
        <title>Genome sequence of Eubacterium angustum.</title>
        <authorList>
            <person name="Poehlein A."/>
            <person name="Daniel R."/>
        </authorList>
    </citation>
    <scope>NUCLEOTIDE SEQUENCE [LARGE SCALE GENOMIC DNA]</scope>
    <source>
        <strain evidence="11 12">DSM 1989</strain>
    </source>
</reference>
<dbReference type="STRING" id="39480.EUAN_13220"/>
<dbReference type="OrthoDB" id="9813612at2"/>
<dbReference type="AlphaFoldDB" id="A0A1S1V6T8"/>
<evidence type="ECO:0000256" key="9">
    <source>
        <dbReference type="HAMAP-Rule" id="MF_01023"/>
    </source>
</evidence>
<dbReference type="PANTHER" id="PTHR42885">
    <property type="entry name" value="HISTIDINOL-PHOSPHATE AMINOTRANSFERASE-RELATED"/>
    <property type="match status" value="1"/>
</dbReference>
<evidence type="ECO:0000256" key="7">
    <source>
        <dbReference type="ARBA" id="ARBA00022898"/>
    </source>
</evidence>
<dbReference type="SUPFAM" id="SSF53383">
    <property type="entry name" value="PLP-dependent transferases"/>
    <property type="match status" value="1"/>
</dbReference>
<keyword evidence="5 9" id="KW-0028">Amino-acid biosynthesis</keyword>
<dbReference type="Pfam" id="PF00155">
    <property type="entry name" value="Aminotran_1_2"/>
    <property type="match status" value="1"/>
</dbReference>
<keyword evidence="6 9" id="KW-0808">Transferase</keyword>
<dbReference type="Gene3D" id="3.90.1150.10">
    <property type="entry name" value="Aspartate Aminotransferase, domain 1"/>
    <property type="match status" value="1"/>
</dbReference>
<keyword evidence="8 9" id="KW-0368">Histidine biosynthesis</keyword>
<dbReference type="InterPro" id="IPR004839">
    <property type="entry name" value="Aminotransferase_I/II_large"/>
</dbReference>
<dbReference type="NCBIfam" id="TIGR01141">
    <property type="entry name" value="hisC"/>
    <property type="match status" value="1"/>
</dbReference>
<dbReference type="InterPro" id="IPR015421">
    <property type="entry name" value="PyrdxlP-dep_Trfase_major"/>
</dbReference>